<evidence type="ECO:0000256" key="1">
    <source>
        <dbReference type="ARBA" id="ARBA00023015"/>
    </source>
</evidence>
<dbReference type="PROSITE" id="PS50977">
    <property type="entry name" value="HTH_TETR_2"/>
    <property type="match status" value="1"/>
</dbReference>
<dbReference type="InterPro" id="IPR001647">
    <property type="entry name" value="HTH_TetR"/>
</dbReference>
<gene>
    <name evidence="6" type="ORF">AS031_18310</name>
</gene>
<reference evidence="6 7" key="1">
    <citation type="journal article" date="2014" name="Arch. Microbiol.">
        <title>Arthrobacter enclensis sp. nov., isolated from sediment sample.</title>
        <authorList>
            <person name="Dastager S.G."/>
            <person name="Liu Q."/>
            <person name="Tang S.K."/>
            <person name="Krishnamurthi S."/>
            <person name="Lee J.C."/>
            <person name="Li W.J."/>
        </authorList>
    </citation>
    <scope>NUCLEOTIDE SEQUENCE [LARGE SCALE GENOMIC DNA]</scope>
    <source>
        <strain evidence="6 7">NIO-1008</strain>
    </source>
</reference>
<accession>A0A0V8I5G0</accession>
<dbReference type="SUPFAM" id="SSF46689">
    <property type="entry name" value="Homeodomain-like"/>
    <property type="match status" value="1"/>
</dbReference>
<evidence type="ECO:0000259" key="5">
    <source>
        <dbReference type="PROSITE" id="PS50977"/>
    </source>
</evidence>
<dbReference type="GO" id="GO:0003700">
    <property type="term" value="F:DNA-binding transcription factor activity"/>
    <property type="evidence" value="ECO:0007669"/>
    <property type="project" value="TreeGrafter"/>
</dbReference>
<dbReference type="InterPro" id="IPR036271">
    <property type="entry name" value="Tet_transcr_reg_TetR-rel_C_sf"/>
</dbReference>
<dbReference type="PANTHER" id="PTHR30055">
    <property type="entry name" value="HTH-TYPE TRANSCRIPTIONAL REGULATOR RUTR"/>
    <property type="match status" value="1"/>
</dbReference>
<keyword evidence="1" id="KW-0805">Transcription regulation</keyword>
<dbReference type="PANTHER" id="PTHR30055:SF148">
    <property type="entry name" value="TETR-FAMILY TRANSCRIPTIONAL REGULATOR"/>
    <property type="match status" value="1"/>
</dbReference>
<keyword evidence="3" id="KW-0804">Transcription</keyword>
<dbReference type="AlphaFoldDB" id="A0A0V8I5G0"/>
<dbReference type="SUPFAM" id="SSF48498">
    <property type="entry name" value="Tetracyclin repressor-like, C-terminal domain"/>
    <property type="match status" value="1"/>
</dbReference>
<evidence type="ECO:0000256" key="2">
    <source>
        <dbReference type="ARBA" id="ARBA00023125"/>
    </source>
</evidence>
<dbReference type="GO" id="GO:0000976">
    <property type="term" value="F:transcription cis-regulatory region binding"/>
    <property type="evidence" value="ECO:0007669"/>
    <property type="project" value="TreeGrafter"/>
</dbReference>
<dbReference type="STRING" id="993070.AS031_18310"/>
<comment type="caution">
    <text evidence="6">The sequence shown here is derived from an EMBL/GenBank/DDBJ whole genome shotgun (WGS) entry which is preliminary data.</text>
</comment>
<organism evidence="6 7">
    <name type="scientific">Pseudarthrobacter enclensis</name>
    <dbReference type="NCBI Taxonomy" id="993070"/>
    <lineage>
        <taxon>Bacteria</taxon>
        <taxon>Bacillati</taxon>
        <taxon>Actinomycetota</taxon>
        <taxon>Actinomycetes</taxon>
        <taxon>Micrococcales</taxon>
        <taxon>Micrococcaceae</taxon>
        <taxon>Pseudarthrobacter</taxon>
    </lineage>
</organism>
<keyword evidence="7" id="KW-1185">Reference proteome</keyword>
<protein>
    <recommendedName>
        <fullName evidence="5">HTH tetR-type domain-containing protein</fullName>
    </recommendedName>
</protein>
<feature type="domain" description="HTH tetR-type" evidence="5">
    <location>
        <begin position="1"/>
        <end position="55"/>
    </location>
</feature>
<evidence type="ECO:0000256" key="3">
    <source>
        <dbReference type="ARBA" id="ARBA00023163"/>
    </source>
</evidence>
<name>A0A0V8I5G0_9MICC</name>
<sequence length="179" mass="20263">MTLLDERRPDALTVQKLSIERIAREAGVSKTTIYRWWPSKAAVVIDTFLDNHIARTPVREDIPAIEAIQEHLTSIAEVYAGYEGRLISQLIAECQYDPATMAEYKKRFYGHRLQTAIDLIERAMAENSIRSDVSPRLVAELIYAPIYYRLLFADGPLTPEAMKEILRTVLEGISGSGRP</sequence>
<feature type="DNA-binding region" description="H-T-H motif" evidence="4">
    <location>
        <begin position="18"/>
        <end position="37"/>
    </location>
</feature>
<dbReference type="Gene3D" id="1.10.357.10">
    <property type="entry name" value="Tetracycline Repressor, domain 2"/>
    <property type="match status" value="1"/>
</dbReference>
<evidence type="ECO:0000313" key="6">
    <source>
        <dbReference type="EMBL" id="KSU70010.1"/>
    </source>
</evidence>
<dbReference type="InterPro" id="IPR009057">
    <property type="entry name" value="Homeodomain-like_sf"/>
</dbReference>
<dbReference type="Pfam" id="PF00440">
    <property type="entry name" value="TetR_N"/>
    <property type="match status" value="1"/>
</dbReference>
<evidence type="ECO:0000256" key="4">
    <source>
        <dbReference type="PROSITE-ProRule" id="PRU00335"/>
    </source>
</evidence>
<proteinExistence type="predicted"/>
<dbReference type="Pfam" id="PF16859">
    <property type="entry name" value="TetR_C_11"/>
    <property type="match status" value="1"/>
</dbReference>
<dbReference type="InterPro" id="IPR050109">
    <property type="entry name" value="HTH-type_TetR-like_transc_reg"/>
</dbReference>
<dbReference type="EMBL" id="LNQM01000011">
    <property type="protein sequence ID" value="KSU70010.1"/>
    <property type="molecule type" value="Genomic_DNA"/>
</dbReference>
<keyword evidence="2 4" id="KW-0238">DNA-binding</keyword>
<dbReference type="InterPro" id="IPR011075">
    <property type="entry name" value="TetR_C"/>
</dbReference>
<evidence type="ECO:0000313" key="7">
    <source>
        <dbReference type="Proteomes" id="UP000053199"/>
    </source>
</evidence>
<dbReference type="Gene3D" id="1.10.10.60">
    <property type="entry name" value="Homeodomain-like"/>
    <property type="match status" value="1"/>
</dbReference>
<dbReference type="Proteomes" id="UP000053199">
    <property type="component" value="Unassembled WGS sequence"/>
</dbReference>